<dbReference type="EMBL" id="JBJUIK010000011">
    <property type="protein sequence ID" value="KAL3513803.1"/>
    <property type="molecule type" value="Genomic_DNA"/>
</dbReference>
<comment type="caution">
    <text evidence="1">The sequence shown here is derived from an EMBL/GenBank/DDBJ whole genome shotgun (WGS) entry which is preliminary data.</text>
</comment>
<reference evidence="1 2" key="1">
    <citation type="submission" date="2024-11" db="EMBL/GenBank/DDBJ databases">
        <title>A near-complete genome assembly of Cinchona calisaya.</title>
        <authorList>
            <person name="Lian D.C."/>
            <person name="Zhao X.W."/>
            <person name="Wei L."/>
        </authorList>
    </citation>
    <scope>NUCLEOTIDE SEQUENCE [LARGE SCALE GENOMIC DNA]</scope>
    <source>
        <tissue evidence="1">Nenye</tissue>
    </source>
</reference>
<sequence length="151" mass="17996">MGRENGLNCAVDPGEMLSKFIDEVAEERYRTYIRTRKSIALQRSLKRSYIEGLHLEPIVEYITWQNWGIPLHIKEPIYHEEVLQFYANLRSANNKDFVSRVNHVELDLDKYIINDIFNCQVRVEEDHETADDFFSYDKWPTKKHGFDLEDL</sequence>
<evidence type="ECO:0000313" key="1">
    <source>
        <dbReference type="EMBL" id="KAL3513803.1"/>
    </source>
</evidence>
<proteinExistence type="predicted"/>
<organism evidence="1 2">
    <name type="scientific">Cinchona calisaya</name>
    <dbReference type="NCBI Taxonomy" id="153742"/>
    <lineage>
        <taxon>Eukaryota</taxon>
        <taxon>Viridiplantae</taxon>
        <taxon>Streptophyta</taxon>
        <taxon>Embryophyta</taxon>
        <taxon>Tracheophyta</taxon>
        <taxon>Spermatophyta</taxon>
        <taxon>Magnoliopsida</taxon>
        <taxon>eudicotyledons</taxon>
        <taxon>Gunneridae</taxon>
        <taxon>Pentapetalae</taxon>
        <taxon>asterids</taxon>
        <taxon>lamiids</taxon>
        <taxon>Gentianales</taxon>
        <taxon>Rubiaceae</taxon>
        <taxon>Cinchonoideae</taxon>
        <taxon>Cinchoneae</taxon>
        <taxon>Cinchona</taxon>
    </lineage>
</organism>
<dbReference type="Proteomes" id="UP001630127">
    <property type="component" value="Unassembled WGS sequence"/>
</dbReference>
<name>A0ABD2Z3W8_9GENT</name>
<dbReference type="AlphaFoldDB" id="A0ABD2Z3W8"/>
<gene>
    <name evidence="1" type="ORF">ACH5RR_026520</name>
</gene>
<evidence type="ECO:0000313" key="2">
    <source>
        <dbReference type="Proteomes" id="UP001630127"/>
    </source>
</evidence>
<keyword evidence="2" id="KW-1185">Reference proteome</keyword>
<accession>A0ABD2Z3W8</accession>
<protein>
    <submittedName>
        <fullName evidence="1">Uncharacterized protein</fullName>
    </submittedName>
</protein>